<keyword evidence="1" id="KW-0472">Membrane</keyword>
<sequence>MPFKSKPIRLYPEAHCPYSRGTRQTLRSAPLSQRGFTLTELTVVIILLALLALAVASRLIAISDDTHQAQARGLFGAFSSAVGQFHGLCMARGGDIQGQGDLGVGGGLDFPDLGLRSSTLGSCYPEAGLGDGRISDFDDCLQTLEGLLSPLPEHNTSAVNHSDADYQAASDAMTLVIHYADVHRCELYYVASGQGVASPRLSYNGLTGDVTTRF</sequence>
<dbReference type="NCBIfam" id="TIGR02532">
    <property type="entry name" value="IV_pilin_GFxxxE"/>
    <property type="match status" value="1"/>
</dbReference>
<dbReference type="Pfam" id="PF07963">
    <property type="entry name" value="N_methyl"/>
    <property type="match status" value="1"/>
</dbReference>
<reference evidence="2 3" key="1">
    <citation type="submission" date="2019-04" db="EMBL/GenBank/DDBJ databases">
        <authorList>
            <person name="Hwang J.C."/>
        </authorList>
    </citation>
    <scope>NUCLEOTIDE SEQUENCE [LARGE SCALE GENOMIC DNA]</scope>
    <source>
        <strain evidence="2 3">IMCC35001</strain>
    </source>
</reference>
<gene>
    <name evidence="2" type="ORF">FCL40_14925</name>
</gene>
<organism evidence="2 3">
    <name type="scientific">Ferrimonas sediminicola</name>
    <dbReference type="NCBI Taxonomy" id="2569538"/>
    <lineage>
        <taxon>Bacteria</taxon>
        <taxon>Pseudomonadati</taxon>
        <taxon>Pseudomonadota</taxon>
        <taxon>Gammaproteobacteria</taxon>
        <taxon>Alteromonadales</taxon>
        <taxon>Ferrimonadaceae</taxon>
        <taxon>Ferrimonas</taxon>
    </lineage>
</organism>
<evidence type="ECO:0000256" key="1">
    <source>
        <dbReference type="SAM" id="Phobius"/>
    </source>
</evidence>
<evidence type="ECO:0000313" key="3">
    <source>
        <dbReference type="Proteomes" id="UP000305674"/>
    </source>
</evidence>
<name>A0A4V5NUT4_9GAMM</name>
<dbReference type="Proteomes" id="UP000305674">
    <property type="component" value="Unassembled WGS sequence"/>
</dbReference>
<dbReference type="AlphaFoldDB" id="A0A4V5NUT4"/>
<accession>A0A4V5NUT4</accession>
<keyword evidence="3" id="KW-1185">Reference proteome</keyword>
<proteinExistence type="predicted"/>
<keyword evidence="1" id="KW-1133">Transmembrane helix</keyword>
<keyword evidence="1" id="KW-0812">Transmembrane</keyword>
<dbReference type="EMBL" id="SWCI01000012">
    <property type="protein sequence ID" value="TKB47768.1"/>
    <property type="molecule type" value="Genomic_DNA"/>
</dbReference>
<protein>
    <submittedName>
        <fullName evidence="2">Prepilin-type N-terminal cleavage/methylation domain-containing protein</fullName>
    </submittedName>
</protein>
<feature type="transmembrane region" description="Helical" evidence="1">
    <location>
        <begin position="41"/>
        <end position="61"/>
    </location>
</feature>
<dbReference type="InterPro" id="IPR045584">
    <property type="entry name" value="Pilin-like"/>
</dbReference>
<comment type="caution">
    <text evidence="2">The sequence shown here is derived from an EMBL/GenBank/DDBJ whole genome shotgun (WGS) entry which is preliminary data.</text>
</comment>
<dbReference type="OrthoDB" id="9836018at2"/>
<dbReference type="InterPro" id="IPR012902">
    <property type="entry name" value="N_methyl_site"/>
</dbReference>
<dbReference type="SUPFAM" id="SSF54523">
    <property type="entry name" value="Pili subunits"/>
    <property type="match status" value="1"/>
</dbReference>
<evidence type="ECO:0000313" key="2">
    <source>
        <dbReference type="EMBL" id="TKB47768.1"/>
    </source>
</evidence>